<proteinExistence type="predicted"/>
<dbReference type="Proteomes" id="UP000678895">
    <property type="component" value="Unassembled WGS sequence"/>
</dbReference>
<dbReference type="RefSeq" id="WP_301625947.1">
    <property type="nucleotide sequence ID" value="NZ_BORS01000004.1"/>
</dbReference>
<sequence length="189" mass="21609">MRRKIIVLFILSVIALIFIFSSGYRLDSLSAARANSFIPKDAVLLDQVDYDWGSVFVFNSSEKPITAISLKKAGFLWVSRISVYYFHNMDPIKTIGGVTLANENERATVMSIIVDDPRVTSLEIGPEAERQSKQVILGEPITFSWNKSIDWQDLNPQALDDEGRVRYEYRYAQSNFITAEDLRWYPVES</sequence>
<evidence type="ECO:0000313" key="2">
    <source>
        <dbReference type="Proteomes" id="UP000678895"/>
    </source>
</evidence>
<keyword evidence="2" id="KW-1185">Reference proteome</keyword>
<reference evidence="1" key="1">
    <citation type="submission" date="2021-03" db="EMBL/GenBank/DDBJ databases">
        <title>Antimicrobial resistance genes in bacteria isolated from Japanese honey, and their potential for conferring macrolide and lincosamide resistance in the American foulbrood pathogen Paenibacillus larvae.</title>
        <authorList>
            <person name="Okamoto M."/>
            <person name="Kumagai M."/>
            <person name="Kanamori H."/>
            <person name="Takamatsu D."/>
        </authorList>
    </citation>
    <scope>NUCLEOTIDE SEQUENCE</scope>
    <source>
        <strain evidence="1">J41TS4</strain>
    </source>
</reference>
<comment type="caution">
    <text evidence="1">The sequence shown here is derived from an EMBL/GenBank/DDBJ whole genome shotgun (WGS) entry which is preliminary data.</text>
</comment>
<name>A0A920CIH4_9BACL</name>
<dbReference type="EMBL" id="BORS01000004">
    <property type="protein sequence ID" value="GIO41621.1"/>
    <property type="molecule type" value="Genomic_DNA"/>
</dbReference>
<accession>A0A920CIH4</accession>
<evidence type="ECO:0000313" key="1">
    <source>
        <dbReference type="EMBL" id="GIO41621.1"/>
    </source>
</evidence>
<gene>
    <name evidence="1" type="ORF">J41TS4_13790</name>
</gene>
<protein>
    <submittedName>
        <fullName evidence="1">Uncharacterized protein</fullName>
    </submittedName>
</protein>
<organism evidence="1 2">
    <name type="scientific">Paenibacillus apis</name>
    <dbReference type="NCBI Taxonomy" id="1792174"/>
    <lineage>
        <taxon>Bacteria</taxon>
        <taxon>Bacillati</taxon>
        <taxon>Bacillota</taxon>
        <taxon>Bacilli</taxon>
        <taxon>Bacillales</taxon>
        <taxon>Paenibacillaceae</taxon>
        <taxon>Paenibacillus</taxon>
    </lineage>
</organism>
<dbReference type="AlphaFoldDB" id="A0A920CIH4"/>